<sequence length="249" mass="28737">MDDPNMTMEEYIKFEEEKARRHEFPTIVFKSTITVNMLKHSGDPTLINIPLLPSPEPTVSYFDDLDYFKDFKKEFPTIVYNDAQTSKLDFLTEPTVSPQHIDEFNLKDEISLSECDKEEQNILYFNDLFSFNVIYPDDSKLDEDNDDDKIDIEHSSRDLSVKPLPDVISTDVGAYAHGSNKLLETSHDTSNKIFKTETFIKELNVNIVACNYLNKGMSFIFLIKNLYVPFGIPFDPKLFYKDGIKLGLV</sequence>
<dbReference type="Proteomes" id="UP001151760">
    <property type="component" value="Unassembled WGS sequence"/>
</dbReference>
<accession>A0ABQ5E0J4</accession>
<comment type="caution">
    <text evidence="1">The sequence shown here is derived from an EMBL/GenBank/DDBJ whole genome shotgun (WGS) entry which is preliminary data.</text>
</comment>
<evidence type="ECO:0000313" key="2">
    <source>
        <dbReference type="Proteomes" id="UP001151760"/>
    </source>
</evidence>
<gene>
    <name evidence="1" type="ORF">Tco_0953422</name>
</gene>
<keyword evidence="2" id="KW-1185">Reference proteome</keyword>
<proteinExistence type="predicted"/>
<dbReference type="EMBL" id="BQNB010015837">
    <property type="protein sequence ID" value="GJT44707.1"/>
    <property type="molecule type" value="Genomic_DNA"/>
</dbReference>
<reference evidence="1" key="2">
    <citation type="submission" date="2022-01" db="EMBL/GenBank/DDBJ databases">
        <authorList>
            <person name="Yamashiro T."/>
            <person name="Shiraishi A."/>
            <person name="Satake H."/>
            <person name="Nakayama K."/>
        </authorList>
    </citation>
    <scope>NUCLEOTIDE SEQUENCE</scope>
</reference>
<protein>
    <recommendedName>
        <fullName evidence="3">Reverse transcriptase domain-containing protein</fullName>
    </recommendedName>
</protein>
<name>A0ABQ5E0J4_9ASTR</name>
<organism evidence="1 2">
    <name type="scientific">Tanacetum coccineum</name>
    <dbReference type="NCBI Taxonomy" id="301880"/>
    <lineage>
        <taxon>Eukaryota</taxon>
        <taxon>Viridiplantae</taxon>
        <taxon>Streptophyta</taxon>
        <taxon>Embryophyta</taxon>
        <taxon>Tracheophyta</taxon>
        <taxon>Spermatophyta</taxon>
        <taxon>Magnoliopsida</taxon>
        <taxon>eudicotyledons</taxon>
        <taxon>Gunneridae</taxon>
        <taxon>Pentapetalae</taxon>
        <taxon>asterids</taxon>
        <taxon>campanulids</taxon>
        <taxon>Asterales</taxon>
        <taxon>Asteraceae</taxon>
        <taxon>Asteroideae</taxon>
        <taxon>Anthemideae</taxon>
        <taxon>Anthemidinae</taxon>
        <taxon>Tanacetum</taxon>
    </lineage>
</organism>
<reference evidence="1" key="1">
    <citation type="journal article" date="2022" name="Int. J. Mol. Sci.">
        <title>Draft Genome of Tanacetum Coccineum: Genomic Comparison of Closely Related Tanacetum-Family Plants.</title>
        <authorList>
            <person name="Yamashiro T."/>
            <person name="Shiraishi A."/>
            <person name="Nakayama K."/>
            <person name="Satake H."/>
        </authorList>
    </citation>
    <scope>NUCLEOTIDE SEQUENCE</scope>
</reference>
<evidence type="ECO:0008006" key="3">
    <source>
        <dbReference type="Google" id="ProtNLM"/>
    </source>
</evidence>
<evidence type="ECO:0000313" key="1">
    <source>
        <dbReference type="EMBL" id="GJT44707.1"/>
    </source>
</evidence>